<dbReference type="InterPro" id="IPR003497">
    <property type="entry name" value="BRO_N_domain"/>
</dbReference>
<dbReference type="InterPro" id="IPR005039">
    <property type="entry name" value="Ant_C"/>
</dbReference>
<dbReference type="PROSITE" id="PS51750">
    <property type="entry name" value="BRO_N"/>
    <property type="match status" value="1"/>
</dbReference>
<name>A0A9X2EV67_9GAMM</name>
<dbReference type="RefSeq" id="WP_252472239.1">
    <property type="nucleotide sequence ID" value="NZ_JALBWM010000146.1"/>
</dbReference>
<gene>
    <name evidence="2" type="ORF">MO867_19545</name>
</gene>
<evidence type="ECO:0000259" key="1">
    <source>
        <dbReference type="PROSITE" id="PS51750"/>
    </source>
</evidence>
<accession>A0A9X2EV67</accession>
<evidence type="ECO:0000313" key="2">
    <source>
        <dbReference type="EMBL" id="MCO1336531.1"/>
    </source>
</evidence>
<proteinExistence type="predicted"/>
<dbReference type="SMART" id="SM01040">
    <property type="entry name" value="Bro-N"/>
    <property type="match status" value="1"/>
</dbReference>
<evidence type="ECO:0000313" key="3">
    <source>
        <dbReference type="Proteomes" id="UP001139028"/>
    </source>
</evidence>
<reference evidence="2" key="1">
    <citation type="journal article" date="2022" name="Arch. Microbiol.">
        <title>Microbulbifer okhotskensis sp. nov., isolated from a deep bottom sediment of the Okhotsk Sea.</title>
        <authorList>
            <person name="Romanenko L."/>
            <person name="Kurilenko V."/>
            <person name="Otstavnykh N."/>
            <person name="Velansky P."/>
            <person name="Isaeva M."/>
            <person name="Mikhailov V."/>
        </authorList>
    </citation>
    <scope>NUCLEOTIDE SEQUENCE</scope>
    <source>
        <strain evidence="2">OS29</strain>
    </source>
</reference>
<dbReference type="EMBL" id="JALBWM010000146">
    <property type="protein sequence ID" value="MCO1336531.1"/>
    <property type="molecule type" value="Genomic_DNA"/>
</dbReference>
<organism evidence="2 3">
    <name type="scientific">Microbulbifer okhotskensis</name>
    <dbReference type="NCBI Taxonomy" id="2926617"/>
    <lineage>
        <taxon>Bacteria</taxon>
        <taxon>Pseudomonadati</taxon>
        <taxon>Pseudomonadota</taxon>
        <taxon>Gammaproteobacteria</taxon>
        <taxon>Cellvibrionales</taxon>
        <taxon>Microbulbiferaceae</taxon>
        <taxon>Microbulbifer</taxon>
    </lineage>
</organism>
<dbReference type="GO" id="GO:0003677">
    <property type="term" value="F:DNA binding"/>
    <property type="evidence" value="ECO:0007669"/>
    <property type="project" value="InterPro"/>
</dbReference>
<dbReference type="AlphaFoldDB" id="A0A9X2EV67"/>
<feature type="domain" description="Bro-N" evidence="1">
    <location>
        <begin position="1"/>
        <end position="103"/>
    </location>
</feature>
<keyword evidence="3" id="KW-1185">Reference proteome</keyword>
<dbReference type="PANTHER" id="PTHR36180">
    <property type="entry name" value="DNA-BINDING PROTEIN-RELATED-RELATED"/>
    <property type="match status" value="1"/>
</dbReference>
<protein>
    <submittedName>
        <fullName evidence="2">Phage antirepressor</fullName>
    </submittedName>
</protein>
<dbReference type="Proteomes" id="UP001139028">
    <property type="component" value="Unassembled WGS sequence"/>
</dbReference>
<dbReference type="Pfam" id="PF03374">
    <property type="entry name" value="ANT"/>
    <property type="match status" value="1"/>
</dbReference>
<dbReference type="Pfam" id="PF02498">
    <property type="entry name" value="Bro-N"/>
    <property type="match status" value="1"/>
</dbReference>
<comment type="caution">
    <text evidence="2">The sequence shown here is derived from an EMBL/GenBank/DDBJ whole genome shotgun (WGS) entry which is preliminary data.</text>
</comment>
<sequence>MTNIIPFDFHRNLVRVVERDSETWFVAKDVAEVLGYKNPHKAIREHCKGVNEMVTPTPGGQQTVKVIPERDIYRLIMRSKLPEAQAFEEWVVDHVLPSIRKTGSYQFKPEDLSRMDILKMAMDSEQERMRLEGKVAELTPKVEAYDRLATSDGSMCITNAAKDLQVRPKDLFSWLQANRWIYRRTGGSWIAYQDRIQSGCLEHKVTTVERTDGSEKVVEQVRVTTKGLTKLAAAFDVAEAG</sequence>
<dbReference type="PANTHER" id="PTHR36180:SF2">
    <property type="entry name" value="BRO FAMILY PROTEIN"/>
    <property type="match status" value="1"/>
</dbReference>